<evidence type="ECO:0000256" key="1">
    <source>
        <dbReference type="ARBA" id="ARBA00022670"/>
    </source>
</evidence>
<dbReference type="InterPro" id="IPR012337">
    <property type="entry name" value="RNaseH-like_sf"/>
</dbReference>
<dbReference type="InterPro" id="IPR001584">
    <property type="entry name" value="Integrase_cat-core"/>
</dbReference>
<evidence type="ECO:0000259" key="3">
    <source>
        <dbReference type="PROSITE" id="PS50994"/>
    </source>
</evidence>
<dbReference type="InterPro" id="IPR036397">
    <property type="entry name" value="RNaseH_sf"/>
</dbReference>
<dbReference type="InterPro" id="IPR025724">
    <property type="entry name" value="GAG-pre-integrase_dom"/>
</dbReference>
<dbReference type="EMBL" id="BQNB010013238">
    <property type="protein sequence ID" value="GJT13546.1"/>
    <property type="molecule type" value="Genomic_DNA"/>
</dbReference>
<evidence type="ECO:0000256" key="2">
    <source>
        <dbReference type="SAM" id="MobiDB-lite"/>
    </source>
</evidence>
<dbReference type="Proteomes" id="UP001151760">
    <property type="component" value="Unassembled WGS sequence"/>
</dbReference>
<dbReference type="PANTHER" id="PTHR42648">
    <property type="entry name" value="TRANSPOSASE, PUTATIVE-RELATED"/>
    <property type="match status" value="1"/>
</dbReference>
<dbReference type="PANTHER" id="PTHR42648:SF27">
    <property type="entry name" value="RNA-DIRECTED DNA POLYMERASE"/>
    <property type="match status" value="1"/>
</dbReference>
<keyword evidence="1" id="KW-0645">Protease</keyword>
<dbReference type="InterPro" id="IPR057670">
    <property type="entry name" value="SH3_retrovirus"/>
</dbReference>
<dbReference type="Pfam" id="PF22936">
    <property type="entry name" value="Pol_BBD"/>
    <property type="match status" value="1"/>
</dbReference>
<dbReference type="PROSITE" id="PS50994">
    <property type="entry name" value="INTEGRASE"/>
    <property type="match status" value="1"/>
</dbReference>
<gene>
    <name evidence="4" type="ORF">Tco_0860588</name>
</gene>
<keyword evidence="1" id="KW-0378">Hydrolase</keyword>
<dbReference type="Gene3D" id="4.10.60.10">
    <property type="entry name" value="Zinc finger, CCHC-type"/>
    <property type="match status" value="1"/>
</dbReference>
<reference evidence="4" key="1">
    <citation type="journal article" date="2022" name="Int. J. Mol. Sci.">
        <title>Draft Genome of Tanacetum Coccineum: Genomic Comparison of Closely Related Tanacetum-Family Plants.</title>
        <authorList>
            <person name="Yamashiro T."/>
            <person name="Shiraishi A."/>
            <person name="Nakayama K."/>
            <person name="Satake H."/>
        </authorList>
    </citation>
    <scope>NUCLEOTIDE SEQUENCE</scope>
</reference>
<dbReference type="SUPFAM" id="SSF57756">
    <property type="entry name" value="Retrovirus zinc finger-like domains"/>
    <property type="match status" value="1"/>
</dbReference>
<dbReference type="InterPro" id="IPR036875">
    <property type="entry name" value="Znf_CCHC_sf"/>
</dbReference>
<dbReference type="SUPFAM" id="SSF53098">
    <property type="entry name" value="Ribonuclease H-like"/>
    <property type="match status" value="1"/>
</dbReference>
<sequence>MHVIEQPLPPAPEPVSEPNVVAEWTALYDAHTEIACLMLGSMTSELHRQFELYYPYDMIQELRSMFEKQAGVEKFDLIQSFHACKQEEGKPVADYVLKMKGYVEKLERLGYVLPQDVTVGLILNGLTKDFVGFVRNYNMHNMGKTIGEIHAMLIEYEKGLPKKAETPQVMMIKNGKIQKANKKSLKAKGKNKVNGKGKDKKVYIPKPKNPKPTALERPAKDDACHHCKEVGHWKRNCSVYLAELLKKKKQVGSASSSGIFTIELFSLPKNNSWVYDTGCGTHICNTKQGFRIEKKLKRGALYLYVGNGVREQVEAIESYDLVLPNGLVICLDNCHYAPNIVKGVVSVSCLVENGFVQCFTDYGISISKNDVLYFNVVARNGVYEIDMHDLVPNVNSMYNVSNKRAKRNLDSTYLWHCHLAHINKKRIKQLQQDGLLKSTYDESFDQCESCLFGKMTNKPFPHCNKKAKDLIGIIHTDVSCPLRHVSTQGASYFITFTDDYSRYGYIYLLKHKHEVFETFKVFKNEVENQLGKTIKAIRSDQGGEYISQEFKDYLKVNGIVQQLTPPYTPQHNGVSERRNHTLLGMVRSMMNLTTLPLSFWDYALESATRILNMVLTKKVDKTPYELWYEKVPNLSYLKVWGCEALMQRDTPDKLEQRSVKCIFIGYPKETMGYYFYFPPEYKIVVARYAEFFEKRLINQ</sequence>
<organism evidence="4 5">
    <name type="scientific">Tanacetum coccineum</name>
    <dbReference type="NCBI Taxonomy" id="301880"/>
    <lineage>
        <taxon>Eukaryota</taxon>
        <taxon>Viridiplantae</taxon>
        <taxon>Streptophyta</taxon>
        <taxon>Embryophyta</taxon>
        <taxon>Tracheophyta</taxon>
        <taxon>Spermatophyta</taxon>
        <taxon>Magnoliopsida</taxon>
        <taxon>eudicotyledons</taxon>
        <taxon>Gunneridae</taxon>
        <taxon>Pentapetalae</taxon>
        <taxon>asterids</taxon>
        <taxon>campanulids</taxon>
        <taxon>Asterales</taxon>
        <taxon>Asteraceae</taxon>
        <taxon>Asteroideae</taxon>
        <taxon>Anthemideae</taxon>
        <taxon>Anthemidinae</taxon>
        <taxon>Tanacetum</taxon>
    </lineage>
</organism>
<evidence type="ECO:0000313" key="5">
    <source>
        <dbReference type="Proteomes" id="UP001151760"/>
    </source>
</evidence>
<dbReference type="Pfam" id="PF00665">
    <property type="entry name" value="rve"/>
    <property type="match status" value="1"/>
</dbReference>
<dbReference type="InterPro" id="IPR054722">
    <property type="entry name" value="PolX-like_BBD"/>
</dbReference>
<dbReference type="Pfam" id="PF25597">
    <property type="entry name" value="SH3_retrovirus"/>
    <property type="match status" value="1"/>
</dbReference>
<evidence type="ECO:0000313" key="4">
    <source>
        <dbReference type="EMBL" id="GJT13546.1"/>
    </source>
</evidence>
<name>A0ABQ5BIS2_9ASTR</name>
<keyword evidence="5" id="KW-1185">Reference proteome</keyword>
<dbReference type="Gene3D" id="3.30.420.10">
    <property type="entry name" value="Ribonuclease H-like superfamily/Ribonuclease H"/>
    <property type="match status" value="1"/>
</dbReference>
<dbReference type="Pfam" id="PF13976">
    <property type="entry name" value="gag_pre-integrs"/>
    <property type="match status" value="1"/>
</dbReference>
<feature type="compositionally biased region" description="Basic residues" evidence="2">
    <location>
        <begin position="181"/>
        <end position="195"/>
    </location>
</feature>
<feature type="region of interest" description="Disordered" evidence="2">
    <location>
        <begin position="181"/>
        <end position="218"/>
    </location>
</feature>
<proteinExistence type="predicted"/>
<dbReference type="Pfam" id="PF14223">
    <property type="entry name" value="Retrotran_gag_2"/>
    <property type="match status" value="1"/>
</dbReference>
<comment type="caution">
    <text evidence="4">The sequence shown here is derived from an EMBL/GenBank/DDBJ whole genome shotgun (WGS) entry which is preliminary data.</text>
</comment>
<accession>A0ABQ5BIS2</accession>
<protein>
    <submittedName>
        <fullName evidence="4">Retrotransposon protein, putative, ty1-copia subclass</fullName>
    </submittedName>
</protein>
<dbReference type="InterPro" id="IPR039537">
    <property type="entry name" value="Retrotran_Ty1/copia-like"/>
</dbReference>
<feature type="domain" description="Integrase catalytic" evidence="3">
    <location>
        <begin position="455"/>
        <end position="631"/>
    </location>
</feature>
<reference evidence="4" key="2">
    <citation type="submission" date="2022-01" db="EMBL/GenBank/DDBJ databases">
        <authorList>
            <person name="Yamashiro T."/>
            <person name="Shiraishi A."/>
            <person name="Satake H."/>
            <person name="Nakayama K."/>
        </authorList>
    </citation>
    <scope>NUCLEOTIDE SEQUENCE</scope>
</reference>